<dbReference type="Pfam" id="PF21787">
    <property type="entry name" value="TNP-like_RNaseH_N"/>
    <property type="match status" value="1"/>
</dbReference>
<dbReference type="EMBL" id="JARBHB010000015">
    <property type="protein sequence ID" value="KAJ8868137.1"/>
    <property type="molecule type" value="Genomic_DNA"/>
</dbReference>
<sequence length="217" mass="24766">MAEETCKSEMFELLAETVDTIPYKLIVSQIRNKNVKSQGRRFTLNDKILASSIYKQSGKAYRLLAKVFSLPSTQTILFDNLKHSVSKLPKCEGYCCLLFDEMAIQPSLHYSSNNNKIIGWQYYGNNNRVPSVADHVLVFTTIVFMFCQNATKTHSLAVVIKQVIRSVTATGLNVIATVCDQGANNQAAINYLLEETRQQCLKYNIENRKQKLWFYCR</sequence>
<gene>
    <name evidence="2" type="ORF">PR048_031946</name>
</gene>
<organism evidence="2 3">
    <name type="scientific">Dryococelus australis</name>
    <dbReference type="NCBI Taxonomy" id="614101"/>
    <lineage>
        <taxon>Eukaryota</taxon>
        <taxon>Metazoa</taxon>
        <taxon>Ecdysozoa</taxon>
        <taxon>Arthropoda</taxon>
        <taxon>Hexapoda</taxon>
        <taxon>Insecta</taxon>
        <taxon>Pterygota</taxon>
        <taxon>Neoptera</taxon>
        <taxon>Polyneoptera</taxon>
        <taxon>Phasmatodea</taxon>
        <taxon>Verophasmatodea</taxon>
        <taxon>Anareolatae</taxon>
        <taxon>Phasmatidae</taxon>
        <taxon>Eurycanthinae</taxon>
        <taxon>Dryococelus</taxon>
    </lineage>
</organism>
<accession>A0ABQ9G9I6</accession>
<evidence type="ECO:0000259" key="1">
    <source>
        <dbReference type="Pfam" id="PF21787"/>
    </source>
</evidence>
<dbReference type="InterPro" id="IPR048365">
    <property type="entry name" value="TNP-like_RNaseH_N"/>
</dbReference>
<evidence type="ECO:0000313" key="2">
    <source>
        <dbReference type="EMBL" id="KAJ8868137.1"/>
    </source>
</evidence>
<name>A0ABQ9G9I6_9NEOP</name>
<keyword evidence="3" id="KW-1185">Reference proteome</keyword>
<protein>
    <recommendedName>
        <fullName evidence="1">Transposable element P transposase-like RNase H domain-containing protein</fullName>
    </recommendedName>
</protein>
<evidence type="ECO:0000313" key="3">
    <source>
        <dbReference type="Proteomes" id="UP001159363"/>
    </source>
</evidence>
<feature type="domain" description="Transposable element P transposase-like RNase H" evidence="1">
    <location>
        <begin position="74"/>
        <end position="192"/>
    </location>
</feature>
<proteinExistence type="predicted"/>
<comment type="caution">
    <text evidence="2">The sequence shown here is derived from an EMBL/GenBank/DDBJ whole genome shotgun (WGS) entry which is preliminary data.</text>
</comment>
<reference evidence="2 3" key="1">
    <citation type="submission" date="2023-02" db="EMBL/GenBank/DDBJ databases">
        <title>LHISI_Scaffold_Assembly.</title>
        <authorList>
            <person name="Stuart O.P."/>
            <person name="Cleave R."/>
            <person name="Magrath M.J.L."/>
            <person name="Mikheyev A.S."/>
        </authorList>
    </citation>
    <scope>NUCLEOTIDE SEQUENCE [LARGE SCALE GENOMIC DNA]</scope>
    <source>
        <strain evidence="2">Daus_M_001</strain>
        <tissue evidence="2">Leg muscle</tissue>
    </source>
</reference>
<dbReference type="Proteomes" id="UP001159363">
    <property type="component" value="Chromosome 14"/>
</dbReference>